<dbReference type="EMBL" id="JX467702">
    <property type="protein sequence ID" value="AGA16162.1"/>
    <property type="molecule type" value="Genomic_DNA"/>
</dbReference>
<dbReference type="RefSeq" id="YP_007250418.1">
    <property type="nucleotide sequence ID" value="NC_019945.1"/>
</dbReference>
<proteinExistence type="predicted"/>
<reference evidence="1 2" key="1">
    <citation type="journal article" date="2012" name="J. Virol.">
        <title>Genome of Thysanoplusia orichalcea multiple nucleopolyhedrovirus lacks the superoxide dismutase gene.</title>
        <authorList>
            <person name="Wang Y.S."/>
            <person name="Huang G.H."/>
            <person name="Cheng X.H."/>
            <person name="Wang X."/>
            <person name="Garretson T.A."/>
            <person name="Dai L.Y."/>
            <person name="Zhang C.X."/>
            <person name="Cheng X.W."/>
        </authorList>
    </citation>
    <scope>NUCLEOTIDE SEQUENCE [LARGE SCALE GENOMIC DNA]</scope>
    <source>
        <strain evidence="1">P2</strain>
    </source>
</reference>
<keyword evidence="2" id="KW-1185">Reference proteome</keyword>
<dbReference type="GO" id="GO:0019083">
    <property type="term" value="P:viral transcription"/>
    <property type="evidence" value="ECO:0007669"/>
    <property type="project" value="InterPro"/>
</dbReference>
<dbReference type="GeneID" id="14340100"/>
<gene>
    <name evidence="1" type="primary">lef-2</name>
</gene>
<dbReference type="Pfam" id="PF03041">
    <property type="entry name" value="Baculo_LEF-2"/>
    <property type="match status" value="1"/>
</dbReference>
<dbReference type="KEGG" id="vg:14340100"/>
<dbReference type="OrthoDB" id="19212at10239"/>
<dbReference type="Proteomes" id="UP000202315">
    <property type="component" value="Segment"/>
</dbReference>
<evidence type="ECO:0000313" key="2">
    <source>
        <dbReference type="Proteomes" id="UP000202315"/>
    </source>
</evidence>
<sequence>MANASYNVWNPLISASCLDKKATYLIDPDDFIDKLTLTPYTVFYNGGDLIKISGLRLYMLLTALPTISEIKNNSNFKKRSKKNICMKECVEGKKNIISVLNSKIDMPPCIKKILGDLKENNLPRGGMYRKRFILNCYIANVVSCIKCQNRCLIDALTHFYNHDSKCVGEIMHLLIKSQDVYKPPNCQKMKTVDKLCPFVGKCKGLNPICNY</sequence>
<accession>L0CJU0</accession>
<name>L0CJU0_9ABAC</name>
<protein>
    <submittedName>
        <fullName evidence="1">Lef-2 protein</fullName>
    </submittedName>
</protein>
<evidence type="ECO:0000313" key="1">
    <source>
        <dbReference type="EMBL" id="AGA16162.1"/>
    </source>
</evidence>
<organism evidence="1 2">
    <name type="scientific">Thysanoplusia orichalcea nucleopolyhedrovirus</name>
    <dbReference type="NCBI Taxonomy" id="101850"/>
    <lineage>
        <taxon>Viruses</taxon>
        <taxon>Viruses incertae sedis</taxon>
        <taxon>Naldaviricetes</taxon>
        <taxon>Lefavirales</taxon>
        <taxon>Baculoviridae</taxon>
        <taxon>Alphabaculovirus</taxon>
        <taxon>Alphabaculovirus thorichlaceae</taxon>
    </lineage>
</organism>
<dbReference type="InterPro" id="IPR004283">
    <property type="entry name" value="Lef-2"/>
</dbReference>